<keyword evidence="4" id="KW-1185">Reference proteome</keyword>
<organism evidence="3 4">
    <name type="scientific">Mycena chlorophos</name>
    <name type="common">Agaric fungus</name>
    <name type="synonym">Agaricus chlorophos</name>
    <dbReference type="NCBI Taxonomy" id="658473"/>
    <lineage>
        <taxon>Eukaryota</taxon>
        <taxon>Fungi</taxon>
        <taxon>Dikarya</taxon>
        <taxon>Basidiomycota</taxon>
        <taxon>Agaricomycotina</taxon>
        <taxon>Agaricomycetes</taxon>
        <taxon>Agaricomycetidae</taxon>
        <taxon>Agaricales</taxon>
        <taxon>Marasmiineae</taxon>
        <taxon>Mycenaceae</taxon>
        <taxon>Mycena</taxon>
    </lineage>
</organism>
<dbReference type="EMBL" id="JACAZE010000004">
    <property type="protein sequence ID" value="KAF7318536.1"/>
    <property type="molecule type" value="Genomic_DNA"/>
</dbReference>
<dbReference type="Proteomes" id="UP000613580">
    <property type="component" value="Unassembled WGS sequence"/>
</dbReference>
<feature type="compositionally biased region" description="Basic and acidic residues" evidence="1">
    <location>
        <begin position="294"/>
        <end position="310"/>
    </location>
</feature>
<dbReference type="AlphaFoldDB" id="A0A8H6TKV7"/>
<dbReference type="OrthoDB" id="3248508at2759"/>
<feature type="chain" id="PRO_5034856688" description="AB hydrolase-1 domain-containing protein" evidence="2">
    <location>
        <begin position="16"/>
        <end position="597"/>
    </location>
</feature>
<feature type="compositionally biased region" description="Low complexity" evidence="1">
    <location>
        <begin position="470"/>
        <end position="518"/>
    </location>
</feature>
<sequence length="597" mass="64935">MTLLFALSSWPWCSGIVLRSLPLTCGRASPAGLGRRAGGRNPPTRMTGSPTTLALSPSCFAFLPSFVLCLSPYILPRRSLFIVRYVPARTLFFVRPSVLLFSFWRSCVDLSRLNHVHVDKGFSSWPTVGTRLACRPTACDQPGFILLLTSMSTATAETLVHLIYIHGFQGDDTSFQAFPKDLQQYLTDHLTLFEGRIRFQSSLYPTYKSRKPISEATANFLAWLKTQPPGPVILLAHSMGGLLAADAATDASLDHGRGTARERRILGVIAFDVPYLGMHPHVVVSGLASLGGKQGEEGNDKELGKPVKKEAELNKHKEVKIVDRQVTEDWDTFKRKIDAQRSPSRSPLPSPTPSAQSPRSLFASLPSTPPATKSQFLTSAMTLLSSAVPVEGKLGKWLTKHAEDPLSAGRRFVVEYFQFGSSMFDPPGLRERYENLVRWGTEDSGLWVNYWTQVPAALVVHDDENGAEGVSVGSLSTSSTMSMSSSDVASMTTTTSSNSQTSPPSSPKSGSPSSSSPKSKSKKKHKSKPHHFIVLPDGPVGSAFGGYDHWEPVVIAGVKDEVAAHTGLFIRGSNLEYEGLVERVGARVIGWTGMFAT</sequence>
<dbReference type="SUPFAM" id="SSF53474">
    <property type="entry name" value="alpha/beta-Hydrolases"/>
    <property type="match status" value="1"/>
</dbReference>
<gene>
    <name evidence="3" type="ORF">HMN09_00363700</name>
</gene>
<protein>
    <recommendedName>
        <fullName evidence="5">AB hydrolase-1 domain-containing protein</fullName>
    </recommendedName>
</protein>
<accession>A0A8H6TKV7</accession>
<proteinExistence type="predicted"/>
<keyword evidence="2" id="KW-0732">Signal</keyword>
<feature type="region of interest" description="Disordered" evidence="1">
    <location>
        <begin position="334"/>
        <end position="365"/>
    </location>
</feature>
<evidence type="ECO:0000256" key="1">
    <source>
        <dbReference type="SAM" id="MobiDB-lite"/>
    </source>
</evidence>
<name>A0A8H6TKV7_MYCCL</name>
<reference evidence="3" key="1">
    <citation type="submission" date="2020-05" db="EMBL/GenBank/DDBJ databases">
        <title>Mycena genomes resolve the evolution of fungal bioluminescence.</title>
        <authorList>
            <person name="Tsai I.J."/>
        </authorList>
    </citation>
    <scope>NUCLEOTIDE SEQUENCE</scope>
    <source>
        <strain evidence="3">110903Hualien_Pintung</strain>
    </source>
</reference>
<dbReference type="PANTHER" id="PTHR47842:SF3">
    <property type="entry name" value="DUF676 DOMAIN-CONTAINING PROTEIN"/>
    <property type="match status" value="1"/>
</dbReference>
<comment type="caution">
    <text evidence="3">The sequence shown here is derived from an EMBL/GenBank/DDBJ whole genome shotgun (WGS) entry which is preliminary data.</text>
</comment>
<feature type="region of interest" description="Disordered" evidence="1">
    <location>
        <begin position="291"/>
        <end position="310"/>
    </location>
</feature>
<evidence type="ECO:0008006" key="5">
    <source>
        <dbReference type="Google" id="ProtNLM"/>
    </source>
</evidence>
<evidence type="ECO:0000256" key="2">
    <source>
        <dbReference type="SAM" id="SignalP"/>
    </source>
</evidence>
<dbReference type="PANTHER" id="PTHR47842">
    <property type="entry name" value="EXPRESSED PROTEIN"/>
    <property type="match status" value="1"/>
</dbReference>
<dbReference type="Gene3D" id="3.40.50.1820">
    <property type="entry name" value="alpha/beta hydrolase"/>
    <property type="match status" value="1"/>
</dbReference>
<evidence type="ECO:0000313" key="3">
    <source>
        <dbReference type="EMBL" id="KAF7318536.1"/>
    </source>
</evidence>
<feature type="region of interest" description="Disordered" evidence="1">
    <location>
        <begin position="468"/>
        <end position="532"/>
    </location>
</feature>
<evidence type="ECO:0000313" key="4">
    <source>
        <dbReference type="Proteomes" id="UP000613580"/>
    </source>
</evidence>
<feature type="signal peptide" evidence="2">
    <location>
        <begin position="1"/>
        <end position="15"/>
    </location>
</feature>
<feature type="compositionally biased region" description="Basic residues" evidence="1">
    <location>
        <begin position="519"/>
        <end position="531"/>
    </location>
</feature>
<dbReference type="InterPro" id="IPR029058">
    <property type="entry name" value="AB_hydrolase_fold"/>
</dbReference>